<keyword evidence="1" id="KW-0547">Nucleotide-binding</keyword>
<dbReference type="SUPFAM" id="SSF50891">
    <property type="entry name" value="Cyclophilin-like"/>
    <property type="match status" value="1"/>
</dbReference>
<keyword evidence="2" id="KW-0378">Hydrolase</keyword>
<reference evidence="6 8" key="1">
    <citation type="submission" date="2016-04" db="EMBL/GenBank/DDBJ databases">
        <title>Complete genome sequencing and analysis of CBMB27, Methylobacterium phyllosphaerae isolated from leaf tissues of rice (Oryza sativa L.).</title>
        <authorList>
            <person name="Lee Y."/>
            <person name="Hwangbo K."/>
            <person name="Chung H."/>
            <person name="Yoo J."/>
            <person name="Kim K.Y."/>
            <person name="Sa T.M."/>
            <person name="Um Y."/>
            <person name="Madhaiyan M."/>
        </authorList>
    </citation>
    <scope>NUCLEOTIDE SEQUENCE [LARGE SCALE GENOMIC DNA]</scope>
    <source>
        <strain evidence="6 8">CBMB27</strain>
    </source>
</reference>
<evidence type="ECO:0000256" key="2">
    <source>
        <dbReference type="ARBA" id="ARBA00022801"/>
    </source>
</evidence>
<gene>
    <name evidence="6" type="ORF">MCBMB27_02711</name>
    <name evidence="7" type="ORF">SAMN05192567_12550</name>
</gene>
<dbReference type="GO" id="GO:0004860">
    <property type="term" value="F:protein kinase inhibitor activity"/>
    <property type="evidence" value="ECO:0007669"/>
    <property type="project" value="UniProtKB-KW"/>
</dbReference>
<accession>A0AAE8HW04</accession>
<dbReference type="EMBL" id="FOPK01000025">
    <property type="protein sequence ID" value="SFH44574.1"/>
    <property type="molecule type" value="Genomic_DNA"/>
</dbReference>
<dbReference type="Pfam" id="PF02682">
    <property type="entry name" value="CT_C_D"/>
    <property type="match status" value="1"/>
</dbReference>
<evidence type="ECO:0000256" key="1">
    <source>
        <dbReference type="ARBA" id="ARBA00022741"/>
    </source>
</evidence>
<dbReference type="PANTHER" id="PTHR34698:SF2">
    <property type="entry name" value="5-OXOPROLINASE SUBUNIT B"/>
    <property type="match status" value="1"/>
</dbReference>
<proteinExistence type="predicted"/>
<dbReference type="GO" id="GO:0005524">
    <property type="term" value="F:ATP binding"/>
    <property type="evidence" value="ECO:0007669"/>
    <property type="project" value="UniProtKB-KW"/>
</dbReference>
<evidence type="ECO:0000313" key="8">
    <source>
        <dbReference type="Proteomes" id="UP000185487"/>
    </source>
</evidence>
<feature type="region of interest" description="Disordered" evidence="4">
    <location>
        <begin position="152"/>
        <end position="176"/>
    </location>
</feature>
<organism evidence="7 9">
    <name type="scientific">Methylobacterium phyllosphaerae</name>
    <dbReference type="NCBI Taxonomy" id="418223"/>
    <lineage>
        <taxon>Bacteria</taxon>
        <taxon>Pseudomonadati</taxon>
        <taxon>Pseudomonadota</taxon>
        <taxon>Alphaproteobacteria</taxon>
        <taxon>Hyphomicrobiales</taxon>
        <taxon>Methylobacteriaceae</taxon>
        <taxon>Methylobacterium</taxon>
    </lineage>
</organism>
<dbReference type="InterPro" id="IPR029000">
    <property type="entry name" value="Cyclophilin-like_dom_sf"/>
</dbReference>
<dbReference type="RefSeq" id="WP_053610070.1">
    <property type="nucleotide sequence ID" value="NZ_CP015367.1"/>
</dbReference>
<evidence type="ECO:0000313" key="6">
    <source>
        <dbReference type="EMBL" id="APT32002.1"/>
    </source>
</evidence>
<dbReference type="Proteomes" id="UP000185487">
    <property type="component" value="Chromosome"/>
</dbReference>
<feature type="domain" description="Carboxyltransferase" evidence="5">
    <location>
        <begin position="6"/>
        <end position="207"/>
    </location>
</feature>
<reference evidence="7 9" key="2">
    <citation type="submission" date="2016-10" db="EMBL/GenBank/DDBJ databases">
        <authorList>
            <person name="Varghese N."/>
            <person name="Submissions S."/>
        </authorList>
    </citation>
    <scope>NUCLEOTIDE SEQUENCE [LARGE SCALE GENOMIC DNA]</scope>
    <source>
        <strain evidence="7 9">CBMB27</strain>
    </source>
</reference>
<dbReference type="GO" id="GO:0016787">
    <property type="term" value="F:hydrolase activity"/>
    <property type="evidence" value="ECO:0007669"/>
    <property type="project" value="UniProtKB-KW"/>
</dbReference>
<dbReference type="Proteomes" id="UP000199140">
    <property type="component" value="Unassembled WGS sequence"/>
</dbReference>
<dbReference type="EMBL" id="CP015367">
    <property type="protein sequence ID" value="APT32002.1"/>
    <property type="molecule type" value="Genomic_DNA"/>
</dbReference>
<dbReference type="KEGG" id="mphy:MCBMB27_02711"/>
<dbReference type="InterPro" id="IPR010016">
    <property type="entry name" value="PxpB"/>
</dbReference>
<dbReference type="SUPFAM" id="SSF160467">
    <property type="entry name" value="PH0987 N-terminal domain-like"/>
    <property type="match status" value="1"/>
</dbReference>
<evidence type="ECO:0000259" key="5">
    <source>
        <dbReference type="SMART" id="SM00796"/>
    </source>
</evidence>
<dbReference type="Gene3D" id="2.40.100.10">
    <property type="entry name" value="Cyclophilin-like"/>
    <property type="match status" value="1"/>
</dbReference>
<evidence type="ECO:0000256" key="3">
    <source>
        <dbReference type="ARBA" id="ARBA00022840"/>
    </source>
</evidence>
<keyword evidence="7" id="KW-0649">Protein kinase inhibitor</keyword>
<dbReference type="PANTHER" id="PTHR34698">
    <property type="entry name" value="5-OXOPROLINASE SUBUNIT B"/>
    <property type="match status" value="1"/>
</dbReference>
<dbReference type="NCBIfam" id="TIGR00370">
    <property type="entry name" value="5-oxoprolinase subunit PxpB"/>
    <property type="match status" value="1"/>
</dbReference>
<dbReference type="InterPro" id="IPR003833">
    <property type="entry name" value="CT_C_D"/>
</dbReference>
<dbReference type="AlphaFoldDB" id="A0AAE8HW04"/>
<sequence>MSEPGYRLLDSGDRALTVELGRAVDPAINAQVIALDAALRGAGRPGLLETVPTYRSLLVLYDPDLLPRADLAALIAAHWPPPDGATGSLRRWRVPVHYGGAHGADLADLAAGAGLTPEAVIALHAGRDYRVYMIGFAPSFAYLGGLDPRLHASRRTDPRPRTPAGSVSIGGNQTGVSPPLELPSGWQLIGRTPARSYDPARAEPFLFAAGDLIRFEPIDRAAFDALSEAARAGETVATLERIDA</sequence>
<keyword evidence="8" id="KW-1185">Reference proteome</keyword>
<evidence type="ECO:0000256" key="4">
    <source>
        <dbReference type="SAM" id="MobiDB-lite"/>
    </source>
</evidence>
<evidence type="ECO:0000313" key="7">
    <source>
        <dbReference type="EMBL" id="SFH44574.1"/>
    </source>
</evidence>
<evidence type="ECO:0000313" key="9">
    <source>
        <dbReference type="Proteomes" id="UP000199140"/>
    </source>
</evidence>
<dbReference type="Gene3D" id="3.30.1360.40">
    <property type="match status" value="1"/>
</dbReference>
<dbReference type="SMART" id="SM00796">
    <property type="entry name" value="AHS1"/>
    <property type="match status" value="1"/>
</dbReference>
<name>A0AAE8HW04_9HYPH</name>
<protein>
    <submittedName>
        <fullName evidence="7">Sensor histidine kinase inhibitor, KipI family</fullName>
    </submittedName>
    <submittedName>
        <fullName evidence="6">YbgJ</fullName>
    </submittedName>
</protein>
<keyword evidence="3" id="KW-0067">ATP-binding</keyword>